<protein>
    <recommendedName>
        <fullName evidence="8">Cyclin C-terminal domain-containing protein</fullName>
    </recommendedName>
</protein>
<reference evidence="7" key="1">
    <citation type="submission" date="2018-11" db="EMBL/GenBank/DDBJ databases">
        <authorList>
            <consortium name="Genoscope - CEA"/>
            <person name="William W."/>
        </authorList>
    </citation>
    <scope>NUCLEOTIDE SEQUENCE</scope>
</reference>
<sequence length="147" mass="16787">LSVPTTKTFLRRFIQAAQAFDKVPHIEMEYLANYVAVLTVVEYSFLRLMPSLIAASAVFLARWTLDQSNHPWNPTLKHYTRYETPALKNTLNTSGSTLVAIRKKYNQEKIFCVPDIVPEDPVADEGYDEATEQRTDAERSSNLYVTL</sequence>
<dbReference type="EMBL" id="LR031875">
    <property type="protein sequence ID" value="VDD31206.1"/>
    <property type="molecule type" value="Genomic_DNA"/>
</dbReference>
<accession>A0A3P6DYZ9</accession>
<organism evidence="7">
    <name type="scientific">Brassica oleracea</name>
    <name type="common">Wild cabbage</name>
    <dbReference type="NCBI Taxonomy" id="3712"/>
    <lineage>
        <taxon>Eukaryota</taxon>
        <taxon>Viridiplantae</taxon>
        <taxon>Streptophyta</taxon>
        <taxon>Embryophyta</taxon>
        <taxon>Tracheophyta</taxon>
        <taxon>Spermatophyta</taxon>
        <taxon>Magnoliopsida</taxon>
        <taxon>eudicotyledons</taxon>
        <taxon>Gunneridae</taxon>
        <taxon>Pentapetalae</taxon>
        <taxon>rosids</taxon>
        <taxon>malvids</taxon>
        <taxon>Brassicales</taxon>
        <taxon>Brassicaceae</taxon>
        <taxon>Brassiceae</taxon>
        <taxon>Brassica</taxon>
    </lineage>
</organism>
<feature type="domain" description="Cyclin C-terminal" evidence="6">
    <location>
        <begin position="4"/>
        <end position="119"/>
    </location>
</feature>
<dbReference type="Pfam" id="PF02984">
    <property type="entry name" value="Cyclin_C"/>
    <property type="match status" value="1"/>
</dbReference>
<evidence type="ECO:0000256" key="1">
    <source>
        <dbReference type="ARBA" id="ARBA00006955"/>
    </source>
</evidence>
<feature type="non-terminal residue" evidence="7">
    <location>
        <position position="1"/>
    </location>
</feature>
<dbReference type="GO" id="GO:0051301">
    <property type="term" value="P:cell division"/>
    <property type="evidence" value="ECO:0007669"/>
    <property type="project" value="UniProtKB-KW"/>
</dbReference>
<feature type="domain" description="Cyclin-like" evidence="5">
    <location>
        <begin position="8"/>
        <end position="96"/>
    </location>
</feature>
<dbReference type="SMART" id="SM01332">
    <property type="entry name" value="Cyclin_C"/>
    <property type="match status" value="1"/>
</dbReference>
<evidence type="ECO:0000256" key="3">
    <source>
        <dbReference type="ARBA" id="ARBA00023127"/>
    </source>
</evidence>
<dbReference type="FunFam" id="1.10.472.10:FF:000013">
    <property type="entry name" value="Cyclin A1"/>
    <property type="match status" value="1"/>
</dbReference>
<dbReference type="Gene3D" id="1.10.472.10">
    <property type="entry name" value="Cyclin-like"/>
    <property type="match status" value="1"/>
</dbReference>
<keyword evidence="2" id="KW-0132">Cell division</keyword>
<evidence type="ECO:0000259" key="5">
    <source>
        <dbReference type="SMART" id="SM00385"/>
    </source>
</evidence>
<evidence type="ECO:0000313" key="7">
    <source>
        <dbReference type="EMBL" id="VDD31206.1"/>
    </source>
</evidence>
<evidence type="ECO:0000256" key="4">
    <source>
        <dbReference type="ARBA" id="ARBA00023306"/>
    </source>
</evidence>
<proteinExistence type="inferred from homology"/>
<dbReference type="InterPro" id="IPR004367">
    <property type="entry name" value="Cyclin_C-dom"/>
</dbReference>
<dbReference type="SMART" id="SM00385">
    <property type="entry name" value="CYCLIN"/>
    <property type="match status" value="1"/>
</dbReference>
<gene>
    <name evidence="7" type="ORF">BOLC9T56529H</name>
</gene>
<name>A0A3P6DYZ9_BRAOL</name>
<dbReference type="SUPFAM" id="SSF47954">
    <property type="entry name" value="Cyclin-like"/>
    <property type="match status" value="1"/>
</dbReference>
<evidence type="ECO:0000256" key="2">
    <source>
        <dbReference type="ARBA" id="ARBA00022618"/>
    </source>
</evidence>
<dbReference type="InterPro" id="IPR013763">
    <property type="entry name" value="Cyclin-like_dom"/>
</dbReference>
<comment type="similarity">
    <text evidence="1">Belongs to the cyclin family. Cyclin AB subfamily.</text>
</comment>
<dbReference type="InterPro" id="IPR036915">
    <property type="entry name" value="Cyclin-like_sf"/>
</dbReference>
<keyword evidence="3" id="KW-0195">Cyclin</keyword>
<evidence type="ECO:0008006" key="8">
    <source>
        <dbReference type="Google" id="ProtNLM"/>
    </source>
</evidence>
<keyword evidence="4" id="KW-0131">Cell cycle</keyword>
<evidence type="ECO:0000259" key="6">
    <source>
        <dbReference type="SMART" id="SM01332"/>
    </source>
</evidence>
<dbReference type="AlphaFoldDB" id="A0A3P6DYZ9"/>